<dbReference type="Proteomes" id="UP000482671">
    <property type="component" value="Unassembled WGS sequence"/>
</dbReference>
<proteinExistence type="predicted"/>
<evidence type="ECO:0000313" key="7">
    <source>
        <dbReference type="Proteomes" id="UP000448908"/>
    </source>
</evidence>
<dbReference type="EMBL" id="CACRUV010000039">
    <property type="protein sequence ID" value="VYU64022.1"/>
    <property type="molecule type" value="Genomic_DNA"/>
</dbReference>
<keyword evidence="1" id="KW-1133">Transmembrane helix</keyword>
<protein>
    <recommendedName>
        <fullName evidence="9">ABC transporter permease</fullName>
    </recommendedName>
</protein>
<evidence type="ECO:0000313" key="2">
    <source>
        <dbReference type="EMBL" id="MTU40483.1"/>
    </source>
</evidence>
<dbReference type="EMBL" id="WNDD01000009">
    <property type="protein sequence ID" value="MTV01967.1"/>
    <property type="molecule type" value="Genomic_DNA"/>
</dbReference>
<dbReference type="EMBL" id="WNCN01000018">
    <property type="protein sequence ID" value="MTU40483.1"/>
    <property type="molecule type" value="Genomic_DNA"/>
</dbReference>
<dbReference type="AlphaFoldDB" id="A0A6L6NWS2"/>
<feature type="transmembrane region" description="Helical" evidence="1">
    <location>
        <begin position="21"/>
        <end position="41"/>
    </location>
</feature>
<sequence>MFKHYVKVALRLIKRSFLFSSVNMLGFVLGMTAAFLIYLWIVDELTF</sequence>
<evidence type="ECO:0000313" key="8">
    <source>
        <dbReference type="Proteomes" id="UP000482671"/>
    </source>
</evidence>
<evidence type="ECO:0000313" key="3">
    <source>
        <dbReference type="EMBL" id="MTU69723.1"/>
    </source>
</evidence>
<keyword evidence="1" id="KW-0472">Membrane</keyword>
<reference evidence="5" key="2">
    <citation type="submission" date="2019-11" db="EMBL/GenBank/DDBJ databases">
        <authorList>
            <person name="Feng L."/>
        </authorList>
    </citation>
    <scope>NUCLEOTIDE SEQUENCE</scope>
    <source>
        <strain evidence="5">PmerdaeLFYP103</strain>
    </source>
</reference>
<reference evidence="6 7" key="1">
    <citation type="journal article" date="2019" name="Nat. Med.">
        <title>A library of human gut bacterial isolates paired with longitudinal multiomics data enables mechanistic microbiome research.</title>
        <authorList>
            <person name="Poyet M."/>
            <person name="Groussin M."/>
            <person name="Gibbons S.M."/>
            <person name="Avila-Pacheco J."/>
            <person name="Jiang X."/>
            <person name="Kearney S.M."/>
            <person name="Perrotta A.R."/>
            <person name="Berdy B."/>
            <person name="Zhao S."/>
            <person name="Lieberman T.D."/>
            <person name="Swanson P.K."/>
            <person name="Smith M."/>
            <person name="Roesemann S."/>
            <person name="Alexander J.E."/>
            <person name="Rich S.A."/>
            <person name="Livny J."/>
            <person name="Vlamakis H."/>
            <person name="Clish C."/>
            <person name="Bullock K."/>
            <person name="Deik A."/>
            <person name="Scott J."/>
            <person name="Pierce K.A."/>
            <person name="Xavier R.J."/>
            <person name="Alm E.J."/>
        </authorList>
    </citation>
    <scope>NUCLEOTIDE SEQUENCE [LARGE SCALE GENOMIC DNA]</scope>
    <source>
        <strain evidence="4 8">BIOML-A11</strain>
        <strain evidence="3 7">BIOML-A16</strain>
        <strain evidence="2 6">BIOML-A29</strain>
    </source>
</reference>
<evidence type="ECO:0000313" key="6">
    <source>
        <dbReference type="Proteomes" id="UP000434916"/>
    </source>
</evidence>
<gene>
    <name evidence="2" type="ORF">GMD82_13670</name>
    <name evidence="3" type="ORF">GMD92_11710</name>
    <name evidence="4" type="ORF">GME02_09885</name>
    <name evidence="5" type="ORF">PMLFYP103_02984</name>
</gene>
<name>A0A6L6NWS2_9BACT</name>
<dbReference type="Proteomes" id="UP000434916">
    <property type="component" value="Unassembled WGS sequence"/>
</dbReference>
<accession>A0A6L6NWS2</accession>
<evidence type="ECO:0000313" key="4">
    <source>
        <dbReference type="EMBL" id="MTV01967.1"/>
    </source>
</evidence>
<evidence type="ECO:0000256" key="1">
    <source>
        <dbReference type="SAM" id="Phobius"/>
    </source>
</evidence>
<evidence type="ECO:0008006" key="9">
    <source>
        <dbReference type="Google" id="ProtNLM"/>
    </source>
</evidence>
<dbReference type="EMBL" id="WNDA01000017">
    <property type="protein sequence ID" value="MTU69723.1"/>
    <property type="molecule type" value="Genomic_DNA"/>
</dbReference>
<dbReference type="RefSeq" id="WP_005641276.1">
    <property type="nucleotide sequence ID" value="NZ_BAABYG010000001.1"/>
</dbReference>
<dbReference type="Proteomes" id="UP000448908">
    <property type="component" value="Unassembled WGS sequence"/>
</dbReference>
<organism evidence="3 7">
    <name type="scientific">Parabacteroides merdae</name>
    <dbReference type="NCBI Taxonomy" id="46503"/>
    <lineage>
        <taxon>Bacteria</taxon>
        <taxon>Pseudomonadati</taxon>
        <taxon>Bacteroidota</taxon>
        <taxon>Bacteroidia</taxon>
        <taxon>Bacteroidales</taxon>
        <taxon>Tannerellaceae</taxon>
        <taxon>Parabacteroides</taxon>
    </lineage>
</organism>
<keyword evidence="6" id="KW-1185">Reference proteome</keyword>
<evidence type="ECO:0000313" key="5">
    <source>
        <dbReference type="EMBL" id="VYU64022.1"/>
    </source>
</evidence>
<keyword evidence="1" id="KW-0812">Transmembrane</keyword>